<dbReference type="InterPro" id="IPR008266">
    <property type="entry name" value="Tyr_kinase_AS"/>
</dbReference>
<name>A0A9W9YE76_9CNID</name>
<dbReference type="OrthoDB" id="5966694at2759"/>
<gene>
    <name evidence="13" type="primary">FGFR4_10</name>
    <name evidence="13" type="ORF">OS493_011812</name>
</gene>
<protein>
    <submittedName>
        <fullName evidence="13">Fibroblast growth factor receptor 4</fullName>
        <ecNumber evidence="13">2.7.10.1</ecNumber>
    </submittedName>
</protein>
<evidence type="ECO:0000256" key="8">
    <source>
        <dbReference type="ARBA" id="ARBA00022989"/>
    </source>
</evidence>
<evidence type="ECO:0000256" key="1">
    <source>
        <dbReference type="ARBA" id="ARBA00004370"/>
    </source>
</evidence>
<dbReference type="Gene3D" id="1.10.510.10">
    <property type="entry name" value="Transferase(Phosphotransferase) domain 1"/>
    <property type="match status" value="1"/>
</dbReference>
<dbReference type="PROSITE" id="PS00109">
    <property type="entry name" value="PROTEIN_KINASE_TYR"/>
    <property type="match status" value="1"/>
</dbReference>
<keyword evidence="8" id="KW-1133">Transmembrane helix</keyword>
<keyword evidence="14" id="KW-1185">Reference proteome</keyword>
<dbReference type="GO" id="GO:0043235">
    <property type="term" value="C:receptor complex"/>
    <property type="evidence" value="ECO:0007669"/>
    <property type="project" value="TreeGrafter"/>
</dbReference>
<dbReference type="SUPFAM" id="SSF56112">
    <property type="entry name" value="Protein kinase-like (PK-like)"/>
    <property type="match status" value="1"/>
</dbReference>
<dbReference type="InterPro" id="IPR001245">
    <property type="entry name" value="Ser-Thr/Tyr_kinase_cat_dom"/>
</dbReference>
<evidence type="ECO:0000313" key="14">
    <source>
        <dbReference type="Proteomes" id="UP001163046"/>
    </source>
</evidence>
<dbReference type="GO" id="GO:0005886">
    <property type="term" value="C:plasma membrane"/>
    <property type="evidence" value="ECO:0007669"/>
    <property type="project" value="TreeGrafter"/>
</dbReference>
<accession>A0A9W9YE76</accession>
<evidence type="ECO:0000259" key="12">
    <source>
        <dbReference type="PROSITE" id="PS50011"/>
    </source>
</evidence>
<evidence type="ECO:0000256" key="4">
    <source>
        <dbReference type="ARBA" id="ARBA00022729"/>
    </source>
</evidence>
<dbReference type="PANTHER" id="PTHR24416">
    <property type="entry name" value="TYROSINE-PROTEIN KINASE RECEPTOR"/>
    <property type="match status" value="1"/>
</dbReference>
<keyword evidence="9" id="KW-0472">Membrane</keyword>
<evidence type="ECO:0000256" key="11">
    <source>
        <dbReference type="ARBA" id="ARBA00023170"/>
    </source>
</evidence>
<keyword evidence="7" id="KW-0067">ATP-binding</keyword>
<keyword evidence="3" id="KW-0812">Transmembrane</keyword>
<evidence type="ECO:0000313" key="13">
    <source>
        <dbReference type="EMBL" id="KAJ7336596.1"/>
    </source>
</evidence>
<reference evidence="13" key="1">
    <citation type="submission" date="2023-01" db="EMBL/GenBank/DDBJ databases">
        <title>Genome assembly of the deep-sea coral Lophelia pertusa.</title>
        <authorList>
            <person name="Herrera S."/>
            <person name="Cordes E."/>
        </authorList>
    </citation>
    <scope>NUCLEOTIDE SEQUENCE</scope>
    <source>
        <strain evidence="13">USNM1676648</strain>
        <tissue evidence="13">Polyp</tissue>
    </source>
</reference>
<evidence type="ECO:0000256" key="3">
    <source>
        <dbReference type="ARBA" id="ARBA00022692"/>
    </source>
</evidence>
<dbReference type="InterPro" id="IPR050122">
    <property type="entry name" value="RTK"/>
</dbReference>
<dbReference type="Proteomes" id="UP001163046">
    <property type="component" value="Unassembled WGS sequence"/>
</dbReference>
<dbReference type="PROSITE" id="PS50011">
    <property type="entry name" value="PROTEIN_KINASE_DOM"/>
    <property type="match status" value="1"/>
</dbReference>
<dbReference type="GO" id="GO:0005524">
    <property type="term" value="F:ATP binding"/>
    <property type="evidence" value="ECO:0007669"/>
    <property type="project" value="UniProtKB-KW"/>
</dbReference>
<keyword evidence="5" id="KW-0547">Nucleotide-binding</keyword>
<dbReference type="Pfam" id="PF07714">
    <property type="entry name" value="PK_Tyr_Ser-Thr"/>
    <property type="match status" value="1"/>
</dbReference>
<evidence type="ECO:0000256" key="2">
    <source>
        <dbReference type="ARBA" id="ARBA00022679"/>
    </source>
</evidence>
<evidence type="ECO:0000256" key="5">
    <source>
        <dbReference type="ARBA" id="ARBA00022741"/>
    </source>
</evidence>
<keyword evidence="6" id="KW-0418">Kinase</keyword>
<keyword evidence="4" id="KW-0732">Signal</keyword>
<dbReference type="InterPro" id="IPR020635">
    <property type="entry name" value="Tyr_kinase_cat_dom"/>
</dbReference>
<feature type="domain" description="Protein kinase" evidence="12">
    <location>
        <begin position="1"/>
        <end position="148"/>
    </location>
</feature>
<dbReference type="InterPro" id="IPR011009">
    <property type="entry name" value="Kinase-like_dom_sf"/>
</dbReference>
<dbReference type="SMART" id="SM00219">
    <property type="entry name" value="TyrKc"/>
    <property type="match status" value="1"/>
</dbReference>
<dbReference type="PRINTS" id="PR00109">
    <property type="entry name" value="TYRKINASE"/>
</dbReference>
<dbReference type="FunFam" id="1.10.510.10:FF:000554">
    <property type="entry name" value="Predicted protein"/>
    <property type="match status" value="1"/>
</dbReference>
<dbReference type="InterPro" id="IPR000719">
    <property type="entry name" value="Prot_kinase_dom"/>
</dbReference>
<evidence type="ECO:0000256" key="6">
    <source>
        <dbReference type="ARBA" id="ARBA00022777"/>
    </source>
</evidence>
<evidence type="ECO:0000256" key="7">
    <source>
        <dbReference type="ARBA" id="ARBA00022840"/>
    </source>
</evidence>
<dbReference type="GO" id="GO:0007169">
    <property type="term" value="P:cell surface receptor protein tyrosine kinase signaling pathway"/>
    <property type="evidence" value="ECO:0007669"/>
    <property type="project" value="TreeGrafter"/>
</dbReference>
<comment type="subcellular location">
    <subcellularLocation>
        <location evidence="1">Membrane</location>
    </subcellularLocation>
</comment>
<dbReference type="EC" id="2.7.10.1" evidence="13"/>
<keyword evidence="2 13" id="KW-0808">Transferase</keyword>
<keyword evidence="11 13" id="KW-0675">Receptor</keyword>
<evidence type="ECO:0000256" key="10">
    <source>
        <dbReference type="ARBA" id="ARBA00023137"/>
    </source>
</evidence>
<sequence length="192" mass="21937">MTYLSSRKCIHRDLAARNVLIAEDFVIKIADFGLSRNLGNTDYYRRTTHGRLPVKWLAIEALFDQQYTVKTDVWSFGILLWETFTLGGTPYPGIPVERLFTILKNGYRMECPINCPSKIYEIMVKCWSENAKNRPSFSELTEQLDGMLSSESAQEYVEILSKSVDCLAEVDMELDKTAENGKSQETKINTTV</sequence>
<evidence type="ECO:0000256" key="9">
    <source>
        <dbReference type="ARBA" id="ARBA00023136"/>
    </source>
</evidence>
<comment type="caution">
    <text evidence="13">The sequence shown here is derived from an EMBL/GenBank/DDBJ whole genome shotgun (WGS) entry which is preliminary data.</text>
</comment>
<dbReference type="PANTHER" id="PTHR24416:SF550">
    <property type="entry name" value="FIBROBLAST GROWTH FACTOR RECEPTOR HOMOLOG 1-RELATED"/>
    <property type="match status" value="1"/>
</dbReference>
<proteinExistence type="predicted"/>
<dbReference type="EMBL" id="MU827782">
    <property type="protein sequence ID" value="KAJ7336596.1"/>
    <property type="molecule type" value="Genomic_DNA"/>
</dbReference>
<dbReference type="GO" id="GO:0004714">
    <property type="term" value="F:transmembrane receptor protein tyrosine kinase activity"/>
    <property type="evidence" value="ECO:0007669"/>
    <property type="project" value="UniProtKB-EC"/>
</dbReference>
<dbReference type="AlphaFoldDB" id="A0A9W9YE76"/>
<keyword evidence="10" id="KW-0829">Tyrosine-protein kinase</keyword>
<organism evidence="13 14">
    <name type="scientific">Desmophyllum pertusum</name>
    <dbReference type="NCBI Taxonomy" id="174260"/>
    <lineage>
        <taxon>Eukaryota</taxon>
        <taxon>Metazoa</taxon>
        <taxon>Cnidaria</taxon>
        <taxon>Anthozoa</taxon>
        <taxon>Hexacorallia</taxon>
        <taxon>Scleractinia</taxon>
        <taxon>Caryophylliina</taxon>
        <taxon>Caryophylliidae</taxon>
        <taxon>Desmophyllum</taxon>
    </lineage>
</organism>